<dbReference type="InterPro" id="IPR013201">
    <property type="entry name" value="Prot_inhib_I29"/>
</dbReference>
<evidence type="ECO:0000256" key="1">
    <source>
        <dbReference type="ARBA" id="ARBA00008455"/>
    </source>
</evidence>
<comment type="similarity">
    <text evidence="1">Belongs to the peptidase C1 family.</text>
</comment>
<keyword evidence="4" id="KW-0788">Thiol protease</keyword>
<dbReference type="AlphaFoldDB" id="A0A8S9XKZ1"/>
<evidence type="ECO:0000256" key="6">
    <source>
        <dbReference type="ARBA" id="ARBA00023157"/>
    </source>
</evidence>
<feature type="domain" description="Peptidase C1A papain C-terminal" evidence="7">
    <location>
        <begin position="106"/>
        <end position="321"/>
    </location>
</feature>
<evidence type="ECO:0000256" key="2">
    <source>
        <dbReference type="ARBA" id="ARBA00022670"/>
    </source>
</evidence>
<dbReference type="CDD" id="cd02248">
    <property type="entry name" value="Peptidase_C1A"/>
    <property type="match status" value="1"/>
</dbReference>
<evidence type="ECO:0000313" key="9">
    <source>
        <dbReference type="EMBL" id="KAF6209692.1"/>
    </source>
</evidence>
<accession>A0A8S9XKZ1</accession>
<dbReference type="Pfam" id="PF08246">
    <property type="entry name" value="Inhibitor_I29"/>
    <property type="match status" value="1"/>
</dbReference>
<dbReference type="SMART" id="SM00848">
    <property type="entry name" value="Inhibitor_I29"/>
    <property type="match status" value="1"/>
</dbReference>
<sequence>MIQIHVRSCQQTEKDKDWNLFKRRYHKQYSSPEEEARRANIFFANRKFIKEYNALNAAGGRFERLQINALADLEQSEISNSIPVEMILHKRDAMKVYRRSRDVKRYPKMVDWRNVGVVTPVENQGKCGSCWAFAAAGAVESAIAISTKILEPLSKQQLVDCAGSHGALGCRGGSAEQAYKYMTESQGWMSEKHYPYEGKELSCRFNRSNIHATLVEFKQVHVDEVTLQEVIAYVGPTTAAISSSDPAWRFHHGHSIYDNPHCNRTTDHLVLIVGYGTDDFNNDYWIVKNSYGTEFGESGYIKMARNKNSQCAIADWAYIPTNVLVDPKTYANVVFLSGEMASTSSTSILLHMYLTIRSENFPYWKLRLRTILEERKVLDTLDTKAAEFKEKDATARNLILQSITDRHISYVRVAKFASEMMSNLSAVFEQKSTSARFKLMEKLSTLQYRSNEDLQAFFNKLDSIFTELSALGGKMDEQDQVCCLLVKLKDNYI</sequence>
<dbReference type="Pfam" id="PF14223">
    <property type="entry name" value="Retrotran_gag_2"/>
    <property type="match status" value="1"/>
</dbReference>
<evidence type="ECO:0000256" key="5">
    <source>
        <dbReference type="ARBA" id="ARBA00023145"/>
    </source>
</evidence>
<evidence type="ECO:0000256" key="4">
    <source>
        <dbReference type="ARBA" id="ARBA00022807"/>
    </source>
</evidence>
<evidence type="ECO:0000313" key="10">
    <source>
        <dbReference type="Proteomes" id="UP000466442"/>
    </source>
</evidence>
<feature type="domain" description="Cathepsin propeptide inhibitor" evidence="8">
    <location>
        <begin position="18"/>
        <end position="78"/>
    </location>
</feature>
<evidence type="ECO:0000259" key="8">
    <source>
        <dbReference type="SMART" id="SM00848"/>
    </source>
</evidence>
<dbReference type="GO" id="GO:0006508">
    <property type="term" value="P:proteolysis"/>
    <property type="evidence" value="ECO:0007669"/>
    <property type="project" value="UniProtKB-KW"/>
</dbReference>
<proteinExistence type="inferred from homology"/>
<gene>
    <name evidence="9" type="ORF">GE061_015441</name>
</gene>
<dbReference type="EMBL" id="WIXP02000006">
    <property type="protein sequence ID" value="KAF6209692.1"/>
    <property type="molecule type" value="Genomic_DNA"/>
</dbReference>
<dbReference type="SMART" id="SM00645">
    <property type="entry name" value="Pept_C1"/>
    <property type="match status" value="1"/>
</dbReference>
<evidence type="ECO:0000256" key="3">
    <source>
        <dbReference type="ARBA" id="ARBA00022801"/>
    </source>
</evidence>
<name>A0A8S9XKZ1_APOLU</name>
<keyword evidence="3" id="KW-0378">Hydrolase</keyword>
<dbReference type="Proteomes" id="UP000466442">
    <property type="component" value="Unassembled WGS sequence"/>
</dbReference>
<dbReference type="SUPFAM" id="SSF54001">
    <property type="entry name" value="Cysteine proteinases"/>
    <property type="match status" value="1"/>
</dbReference>
<organism evidence="9 10">
    <name type="scientific">Apolygus lucorum</name>
    <name type="common">Small green plant bug</name>
    <name type="synonym">Lygocoris lucorum</name>
    <dbReference type="NCBI Taxonomy" id="248454"/>
    <lineage>
        <taxon>Eukaryota</taxon>
        <taxon>Metazoa</taxon>
        <taxon>Ecdysozoa</taxon>
        <taxon>Arthropoda</taxon>
        <taxon>Hexapoda</taxon>
        <taxon>Insecta</taxon>
        <taxon>Pterygota</taxon>
        <taxon>Neoptera</taxon>
        <taxon>Paraneoptera</taxon>
        <taxon>Hemiptera</taxon>
        <taxon>Heteroptera</taxon>
        <taxon>Panheteroptera</taxon>
        <taxon>Cimicomorpha</taxon>
        <taxon>Miridae</taxon>
        <taxon>Mirini</taxon>
        <taxon>Apolygus</taxon>
    </lineage>
</organism>
<dbReference type="InterPro" id="IPR000169">
    <property type="entry name" value="Pept_cys_AS"/>
</dbReference>
<keyword evidence="2" id="KW-0645">Protease</keyword>
<dbReference type="FunFam" id="3.90.70.10:FF:000332">
    <property type="entry name" value="Cathepsin L1"/>
    <property type="match status" value="1"/>
</dbReference>
<reference evidence="9" key="1">
    <citation type="journal article" date="2021" name="Mol. Ecol. Resour.">
        <title>Apolygus lucorum genome provides insights into omnivorousness and mesophyll feeding.</title>
        <authorList>
            <person name="Liu Y."/>
            <person name="Liu H."/>
            <person name="Wang H."/>
            <person name="Huang T."/>
            <person name="Liu B."/>
            <person name="Yang B."/>
            <person name="Yin L."/>
            <person name="Li B."/>
            <person name="Zhang Y."/>
            <person name="Zhang S."/>
            <person name="Jiang F."/>
            <person name="Zhang X."/>
            <person name="Ren Y."/>
            <person name="Wang B."/>
            <person name="Wang S."/>
            <person name="Lu Y."/>
            <person name="Wu K."/>
            <person name="Fan W."/>
            <person name="Wang G."/>
        </authorList>
    </citation>
    <scope>NUCLEOTIDE SEQUENCE</scope>
    <source>
        <strain evidence="9">12Hb</strain>
    </source>
</reference>
<dbReference type="Pfam" id="PF00112">
    <property type="entry name" value="Peptidase_C1"/>
    <property type="match status" value="1"/>
</dbReference>
<dbReference type="InterPro" id="IPR013128">
    <property type="entry name" value="Peptidase_C1A"/>
</dbReference>
<dbReference type="PROSITE" id="PS00139">
    <property type="entry name" value="THIOL_PROTEASE_CYS"/>
    <property type="match status" value="1"/>
</dbReference>
<dbReference type="OrthoDB" id="10253408at2759"/>
<dbReference type="PANTHER" id="PTHR12411">
    <property type="entry name" value="CYSTEINE PROTEASE FAMILY C1-RELATED"/>
    <property type="match status" value="1"/>
</dbReference>
<dbReference type="GO" id="GO:0008234">
    <property type="term" value="F:cysteine-type peptidase activity"/>
    <property type="evidence" value="ECO:0007669"/>
    <property type="project" value="UniProtKB-KW"/>
</dbReference>
<keyword evidence="5" id="KW-0865">Zymogen</keyword>
<keyword evidence="10" id="KW-1185">Reference proteome</keyword>
<dbReference type="InterPro" id="IPR000668">
    <property type="entry name" value="Peptidase_C1A_C"/>
</dbReference>
<comment type="caution">
    <text evidence="9">The sequence shown here is derived from an EMBL/GenBank/DDBJ whole genome shotgun (WGS) entry which is preliminary data.</text>
</comment>
<keyword evidence="6" id="KW-1015">Disulfide bond</keyword>
<dbReference type="InterPro" id="IPR038765">
    <property type="entry name" value="Papain-like_cys_pep_sf"/>
</dbReference>
<dbReference type="InterPro" id="IPR039417">
    <property type="entry name" value="Peptidase_C1A_papain-like"/>
</dbReference>
<dbReference type="PRINTS" id="PR00705">
    <property type="entry name" value="PAPAIN"/>
</dbReference>
<protein>
    <recommendedName>
        <fullName evidence="11">Cathepsin L</fullName>
    </recommendedName>
</protein>
<evidence type="ECO:0000259" key="7">
    <source>
        <dbReference type="SMART" id="SM00645"/>
    </source>
</evidence>
<dbReference type="Gene3D" id="3.90.70.10">
    <property type="entry name" value="Cysteine proteinases"/>
    <property type="match status" value="1"/>
</dbReference>
<evidence type="ECO:0008006" key="11">
    <source>
        <dbReference type="Google" id="ProtNLM"/>
    </source>
</evidence>